<proteinExistence type="inferred from homology"/>
<keyword evidence="3" id="KW-0813">Transport</keyword>
<evidence type="ECO:0000256" key="6">
    <source>
        <dbReference type="ARBA" id="ARBA00022989"/>
    </source>
</evidence>
<reference evidence="9 10" key="1">
    <citation type="submission" date="2021-03" db="EMBL/GenBank/DDBJ databases">
        <title>novel species isolated from a fishpond in China.</title>
        <authorList>
            <person name="Lu H."/>
            <person name="Cai Z."/>
        </authorList>
    </citation>
    <scope>NUCLEOTIDE SEQUENCE [LARGE SCALE GENOMIC DNA]</scope>
    <source>
        <strain evidence="9 10">Y57</strain>
    </source>
</reference>
<keyword evidence="10" id="KW-1185">Reference proteome</keyword>
<dbReference type="RefSeq" id="WP_206597021.1">
    <property type="nucleotide sequence ID" value="NZ_JAFKCS010000541.1"/>
</dbReference>
<feature type="transmembrane region" description="Helical" evidence="8">
    <location>
        <begin position="102"/>
        <end position="122"/>
    </location>
</feature>
<feature type="transmembrane region" description="Helical" evidence="8">
    <location>
        <begin position="68"/>
        <end position="90"/>
    </location>
</feature>
<evidence type="ECO:0000256" key="2">
    <source>
        <dbReference type="ARBA" id="ARBA00005658"/>
    </source>
</evidence>
<keyword evidence="6 8" id="KW-1133">Transmembrane helix</keyword>
<evidence type="ECO:0000256" key="5">
    <source>
        <dbReference type="ARBA" id="ARBA00022692"/>
    </source>
</evidence>
<feature type="non-terminal residue" evidence="9">
    <location>
        <position position="169"/>
    </location>
</feature>
<comment type="caution">
    <text evidence="9">The sequence shown here is derived from an EMBL/GenBank/DDBJ whole genome shotgun (WGS) entry which is preliminary data.</text>
</comment>
<dbReference type="InterPro" id="IPR018093">
    <property type="entry name" value="BCCT_CS"/>
</dbReference>
<organism evidence="9 10">
    <name type="scientific">Bowmanella yangjiangensis</name>
    <dbReference type="NCBI Taxonomy" id="2811230"/>
    <lineage>
        <taxon>Bacteria</taxon>
        <taxon>Pseudomonadati</taxon>
        <taxon>Pseudomonadota</taxon>
        <taxon>Gammaproteobacteria</taxon>
        <taxon>Alteromonadales</taxon>
        <taxon>Alteromonadaceae</taxon>
        <taxon>Bowmanella</taxon>
    </lineage>
</organism>
<keyword evidence="5 8" id="KW-0812">Transmembrane</keyword>
<evidence type="ECO:0000256" key="7">
    <source>
        <dbReference type="ARBA" id="ARBA00023136"/>
    </source>
</evidence>
<dbReference type="Pfam" id="PF02028">
    <property type="entry name" value="BCCT"/>
    <property type="match status" value="1"/>
</dbReference>
<evidence type="ECO:0000256" key="3">
    <source>
        <dbReference type="ARBA" id="ARBA00022448"/>
    </source>
</evidence>
<evidence type="ECO:0000313" key="10">
    <source>
        <dbReference type="Proteomes" id="UP000663992"/>
    </source>
</evidence>
<feature type="non-terminal residue" evidence="9">
    <location>
        <position position="1"/>
    </location>
</feature>
<dbReference type="EMBL" id="JAFKCS010000541">
    <property type="protein sequence ID" value="MBN7823258.1"/>
    <property type="molecule type" value="Genomic_DNA"/>
</dbReference>
<evidence type="ECO:0000313" key="9">
    <source>
        <dbReference type="EMBL" id="MBN7823258.1"/>
    </source>
</evidence>
<accession>A0ABS3D1K3</accession>
<dbReference type="PANTHER" id="PTHR30047:SF7">
    <property type="entry name" value="HIGH-AFFINITY CHOLINE TRANSPORT PROTEIN"/>
    <property type="match status" value="1"/>
</dbReference>
<evidence type="ECO:0000256" key="1">
    <source>
        <dbReference type="ARBA" id="ARBA00004651"/>
    </source>
</evidence>
<dbReference type="Proteomes" id="UP000663992">
    <property type="component" value="Unassembled WGS sequence"/>
</dbReference>
<dbReference type="InterPro" id="IPR000060">
    <property type="entry name" value="BCCT_transptr"/>
</dbReference>
<evidence type="ECO:0000256" key="4">
    <source>
        <dbReference type="ARBA" id="ARBA00022475"/>
    </source>
</evidence>
<keyword evidence="7 8" id="KW-0472">Membrane</keyword>
<evidence type="ECO:0000256" key="8">
    <source>
        <dbReference type="SAM" id="Phobius"/>
    </source>
</evidence>
<protein>
    <submittedName>
        <fullName evidence="9">BCCT family transporter</fullName>
    </submittedName>
</protein>
<dbReference type="PROSITE" id="PS01303">
    <property type="entry name" value="BCCT"/>
    <property type="match status" value="1"/>
</dbReference>
<keyword evidence="4" id="KW-1003">Cell membrane</keyword>
<dbReference type="PANTHER" id="PTHR30047">
    <property type="entry name" value="HIGH-AFFINITY CHOLINE TRANSPORT PROTEIN-RELATED"/>
    <property type="match status" value="1"/>
</dbReference>
<feature type="transmembrane region" description="Helical" evidence="8">
    <location>
        <begin position="33"/>
        <end position="62"/>
    </location>
</feature>
<comment type="subcellular location">
    <subcellularLocation>
        <location evidence="1">Cell membrane</location>
        <topology evidence="1">Multi-pass membrane protein</topology>
    </subcellularLocation>
</comment>
<sequence length="169" mass="18303">FSYNKGLPLSLSSGLQPLLGRGPRGLPGQVVDVFTVVLSIFGLATSLGLGAMQATAGIAYVLGTPNTFAFQLMFIVAVTCLAAFSLWRGLDAGVKVLSNINMLLALVLFLLVAVGIGGMAFFSNTLNAAVDYGQMFLPLSNWIDRPDQDWFQGWTVFYWAWWCTWGPLV</sequence>
<name>A0ABS3D1K3_9ALTE</name>
<gene>
    <name evidence="9" type="ORF">J0A65_25560</name>
</gene>
<comment type="similarity">
    <text evidence="2">Belongs to the BCCT transporter (TC 2.A.15) family.</text>
</comment>